<protein>
    <submittedName>
        <fullName evidence="3">Uncharacterized protein</fullName>
    </submittedName>
</protein>
<sequence length="110" mass="13000">METKEMRAKSFRNEDYRNRRVFLRSYPLQWEDEEEAAAQYRSQGKTRRVSSGQKKHENEMKPMKKLIIAVMEWSEGKVLILRRIKQKVAFYVVACIPVGFNKSTALISTK</sequence>
<dbReference type="Gramene" id="Kaladp0088s0082.1.v1.1">
    <property type="protein sequence ID" value="Kaladp0088s0082.1.v1.1.CDS.1"/>
    <property type="gene ID" value="Kaladp0088s0082.v1.1"/>
</dbReference>
<organism evidence="3 4">
    <name type="scientific">Kalanchoe fedtschenkoi</name>
    <name type="common">Lavender scallops</name>
    <name type="synonym">South American air plant</name>
    <dbReference type="NCBI Taxonomy" id="63787"/>
    <lineage>
        <taxon>Eukaryota</taxon>
        <taxon>Viridiplantae</taxon>
        <taxon>Streptophyta</taxon>
        <taxon>Embryophyta</taxon>
        <taxon>Tracheophyta</taxon>
        <taxon>Spermatophyta</taxon>
        <taxon>Magnoliopsida</taxon>
        <taxon>eudicotyledons</taxon>
        <taxon>Gunneridae</taxon>
        <taxon>Pentapetalae</taxon>
        <taxon>Saxifragales</taxon>
        <taxon>Crassulaceae</taxon>
        <taxon>Kalanchoe</taxon>
    </lineage>
</organism>
<evidence type="ECO:0000313" key="3">
    <source>
        <dbReference type="EnsemblPlants" id="Kaladp0088s0082.1.v1.1.CDS.1"/>
    </source>
</evidence>
<dbReference type="OMA" id="SEEKTFM"/>
<keyword evidence="4" id="KW-1185">Reference proteome</keyword>
<feature type="transmembrane region" description="Helical" evidence="2">
    <location>
        <begin position="88"/>
        <end position="107"/>
    </location>
</feature>
<dbReference type="AlphaFoldDB" id="A0A7N0UXB6"/>
<evidence type="ECO:0000256" key="2">
    <source>
        <dbReference type="SAM" id="Phobius"/>
    </source>
</evidence>
<evidence type="ECO:0000256" key="1">
    <source>
        <dbReference type="SAM" id="MobiDB-lite"/>
    </source>
</evidence>
<accession>A0A7N0UXB6</accession>
<dbReference type="Proteomes" id="UP000594263">
    <property type="component" value="Unplaced"/>
</dbReference>
<reference evidence="3" key="1">
    <citation type="submission" date="2021-01" db="UniProtKB">
        <authorList>
            <consortium name="EnsemblPlants"/>
        </authorList>
    </citation>
    <scope>IDENTIFICATION</scope>
</reference>
<keyword evidence="2" id="KW-1133">Transmembrane helix</keyword>
<dbReference type="EnsemblPlants" id="Kaladp0088s0082.1.v1.1">
    <property type="protein sequence ID" value="Kaladp0088s0082.1.v1.1.CDS.1"/>
    <property type="gene ID" value="Kaladp0088s0082.v1.1"/>
</dbReference>
<feature type="region of interest" description="Disordered" evidence="1">
    <location>
        <begin position="39"/>
        <end position="58"/>
    </location>
</feature>
<name>A0A7N0UXB6_KALFE</name>
<keyword evidence="2" id="KW-0812">Transmembrane</keyword>
<proteinExistence type="predicted"/>
<evidence type="ECO:0000313" key="4">
    <source>
        <dbReference type="Proteomes" id="UP000594263"/>
    </source>
</evidence>
<keyword evidence="2" id="KW-0472">Membrane</keyword>